<sequence length="81" mass="9104">MIRLTDDVDYSADETSGNVIPIYGRGGDSTQDPRNKIPPRPAGRRQDSEATWVGSFVDGLAYSLDLYSYTHKDKFIIKIDH</sequence>
<dbReference type="EMBL" id="CAAALY010266792">
    <property type="protein sequence ID" value="VEL40864.1"/>
    <property type="molecule type" value="Genomic_DNA"/>
</dbReference>
<name>A0A448XNA6_9PLAT</name>
<evidence type="ECO:0000313" key="3">
    <source>
        <dbReference type="Proteomes" id="UP000784294"/>
    </source>
</evidence>
<accession>A0A448XNA6</accession>
<evidence type="ECO:0000313" key="2">
    <source>
        <dbReference type="EMBL" id="VEL40864.1"/>
    </source>
</evidence>
<dbReference type="AlphaFoldDB" id="A0A448XNA6"/>
<evidence type="ECO:0000256" key="1">
    <source>
        <dbReference type="SAM" id="MobiDB-lite"/>
    </source>
</evidence>
<reference evidence="2" key="1">
    <citation type="submission" date="2018-11" db="EMBL/GenBank/DDBJ databases">
        <authorList>
            <consortium name="Pathogen Informatics"/>
        </authorList>
    </citation>
    <scope>NUCLEOTIDE SEQUENCE</scope>
</reference>
<gene>
    <name evidence="2" type="ORF">PXEA_LOCUS34304</name>
</gene>
<protein>
    <submittedName>
        <fullName evidence="2">Uncharacterized protein</fullName>
    </submittedName>
</protein>
<proteinExistence type="predicted"/>
<keyword evidence="3" id="KW-1185">Reference proteome</keyword>
<dbReference type="OrthoDB" id="302966at2759"/>
<organism evidence="2 3">
    <name type="scientific">Protopolystoma xenopodis</name>
    <dbReference type="NCBI Taxonomy" id="117903"/>
    <lineage>
        <taxon>Eukaryota</taxon>
        <taxon>Metazoa</taxon>
        <taxon>Spiralia</taxon>
        <taxon>Lophotrochozoa</taxon>
        <taxon>Platyhelminthes</taxon>
        <taxon>Monogenea</taxon>
        <taxon>Polyopisthocotylea</taxon>
        <taxon>Polystomatidea</taxon>
        <taxon>Polystomatidae</taxon>
        <taxon>Protopolystoma</taxon>
    </lineage>
</organism>
<dbReference type="Proteomes" id="UP000784294">
    <property type="component" value="Unassembled WGS sequence"/>
</dbReference>
<comment type="caution">
    <text evidence="2">The sequence shown here is derived from an EMBL/GenBank/DDBJ whole genome shotgun (WGS) entry which is preliminary data.</text>
</comment>
<feature type="region of interest" description="Disordered" evidence="1">
    <location>
        <begin position="1"/>
        <end position="48"/>
    </location>
</feature>